<evidence type="ECO:0000256" key="2">
    <source>
        <dbReference type="SAM" id="MobiDB-lite"/>
    </source>
</evidence>
<proteinExistence type="inferred from homology"/>
<feature type="domain" description="UspA" evidence="3">
    <location>
        <begin position="7"/>
        <end position="141"/>
    </location>
</feature>
<evidence type="ECO:0000313" key="5">
    <source>
        <dbReference type="Proteomes" id="UP000192591"/>
    </source>
</evidence>
<name>A0A1V9A9Y5_SACPI</name>
<protein>
    <submittedName>
        <fullName evidence="4">Universal stress protein UspA</fullName>
    </submittedName>
</protein>
<dbReference type="PANTHER" id="PTHR46553:SF3">
    <property type="entry name" value="ADENINE NUCLEOTIDE ALPHA HYDROLASES-LIKE SUPERFAMILY PROTEIN"/>
    <property type="match status" value="1"/>
</dbReference>
<evidence type="ECO:0000256" key="1">
    <source>
        <dbReference type="ARBA" id="ARBA00008791"/>
    </source>
</evidence>
<dbReference type="Proteomes" id="UP000192591">
    <property type="component" value="Unassembled WGS sequence"/>
</dbReference>
<dbReference type="AlphaFoldDB" id="A0A1V9A9Y5"/>
<dbReference type="PRINTS" id="PR01438">
    <property type="entry name" value="UNVRSLSTRESS"/>
</dbReference>
<dbReference type="CDD" id="cd23659">
    <property type="entry name" value="USP_At3g01520-like"/>
    <property type="match status" value="1"/>
</dbReference>
<dbReference type="RefSeq" id="WP_081190804.1">
    <property type="nucleotide sequence ID" value="NZ_MWIH01000003.1"/>
</dbReference>
<dbReference type="Pfam" id="PF00582">
    <property type="entry name" value="Usp"/>
    <property type="match status" value="1"/>
</dbReference>
<evidence type="ECO:0000313" key="4">
    <source>
        <dbReference type="EMBL" id="OQO93881.1"/>
    </source>
</evidence>
<accession>A0A1V9A9Y5</accession>
<dbReference type="InterPro" id="IPR006016">
    <property type="entry name" value="UspA"/>
</dbReference>
<dbReference type="SUPFAM" id="SSF52402">
    <property type="entry name" value="Adenine nucleotide alpha hydrolases-like"/>
    <property type="match status" value="1"/>
</dbReference>
<dbReference type="InterPro" id="IPR014729">
    <property type="entry name" value="Rossmann-like_a/b/a_fold"/>
</dbReference>
<reference evidence="4 5" key="1">
    <citation type="submission" date="2017-02" db="EMBL/GenBank/DDBJ databases">
        <title>Draft genome of Saccharomonospora sp. 154.</title>
        <authorList>
            <person name="Alonso-Carmona G.S."/>
            <person name="De La Haba R."/>
            <person name="Vera-Gargallo B."/>
            <person name="Sandoval-Trujillo A.H."/>
            <person name="Ramirez-Duran N."/>
            <person name="Ventosa A."/>
        </authorList>
    </citation>
    <scope>NUCLEOTIDE SEQUENCE [LARGE SCALE GENOMIC DNA]</scope>
    <source>
        <strain evidence="4 5">LRS4.154</strain>
    </source>
</reference>
<dbReference type="Gene3D" id="3.40.50.620">
    <property type="entry name" value="HUPs"/>
    <property type="match status" value="1"/>
</dbReference>
<organism evidence="4 5">
    <name type="scientific">Saccharomonospora piscinae</name>
    <dbReference type="NCBI Taxonomy" id="687388"/>
    <lineage>
        <taxon>Bacteria</taxon>
        <taxon>Bacillati</taxon>
        <taxon>Actinomycetota</taxon>
        <taxon>Actinomycetes</taxon>
        <taxon>Pseudonocardiales</taxon>
        <taxon>Pseudonocardiaceae</taxon>
        <taxon>Saccharomonospora</taxon>
    </lineage>
</organism>
<sequence>MARDATRPIVVGVDTSPAARRALEWAMDEALLRGCAVRAVVVWSVDVTSEPPWLPAEEIRQRHARELAGTIAEVSRGRARVPEIVPVVLEGAPAAGLLEEARGAAMLVMARRAESWVRRALLGSVSSACVKHATVPVVVVPPPSAGPADAEEWPAHDAGATTG</sequence>
<dbReference type="STRING" id="1962155.B1813_05020"/>
<evidence type="ECO:0000259" key="3">
    <source>
        <dbReference type="Pfam" id="PF00582"/>
    </source>
</evidence>
<keyword evidence="5" id="KW-1185">Reference proteome</keyword>
<dbReference type="InterPro" id="IPR006015">
    <property type="entry name" value="Universal_stress_UspA"/>
</dbReference>
<feature type="region of interest" description="Disordered" evidence="2">
    <location>
        <begin position="141"/>
        <end position="163"/>
    </location>
</feature>
<comment type="caution">
    <text evidence="4">The sequence shown here is derived from an EMBL/GenBank/DDBJ whole genome shotgun (WGS) entry which is preliminary data.</text>
</comment>
<dbReference type="EMBL" id="MWIH01000003">
    <property type="protein sequence ID" value="OQO93881.1"/>
    <property type="molecule type" value="Genomic_DNA"/>
</dbReference>
<dbReference type="PANTHER" id="PTHR46553">
    <property type="entry name" value="ADENINE NUCLEOTIDE ALPHA HYDROLASES-LIKE SUPERFAMILY PROTEIN"/>
    <property type="match status" value="1"/>
</dbReference>
<comment type="similarity">
    <text evidence="1">Belongs to the universal stress protein A family.</text>
</comment>
<gene>
    <name evidence="4" type="ORF">B1813_05020</name>
</gene>